<dbReference type="InterPro" id="IPR033133">
    <property type="entry name" value="PUM-HD"/>
</dbReference>
<evidence type="ECO:0000259" key="5">
    <source>
        <dbReference type="PROSITE" id="PS50303"/>
    </source>
</evidence>
<feature type="repeat" description="Pumilio" evidence="4">
    <location>
        <begin position="55"/>
        <end position="95"/>
    </location>
</feature>
<dbReference type="SUPFAM" id="SSF48371">
    <property type="entry name" value="ARM repeat"/>
    <property type="match status" value="1"/>
</dbReference>
<accession>A0AAW1IMT8</accession>
<evidence type="ECO:0000256" key="3">
    <source>
        <dbReference type="ARBA" id="ARBA00022884"/>
    </source>
</evidence>
<keyword evidence="1" id="KW-0677">Repeat</keyword>
<dbReference type="InterPro" id="IPR001313">
    <property type="entry name" value="Pumilio_RNA-bd_rpt"/>
</dbReference>
<proteinExistence type="predicted"/>
<dbReference type="GO" id="GO:0003729">
    <property type="term" value="F:mRNA binding"/>
    <property type="evidence" value="ECO:0007669"/>
    <property type="project" value="TreeGrafter"/>
</dbReference>
<keyword evidence="3" id="KW-0694">RNA-binding</keyword>
<dbReference type="Proteomes" id="UP001443914">
    <property type="component" value="Unassembled WGS sequence"/>
</dbReference>
<name>A0AAW1IMT8_SAPOF</name>
<evidence type="ECO:0000256" key="4">
    <source>
        <dbReference type="PROSITE-ProRule" id="PRU00317"/>
    </source>
</evidence>
<dbReference type="GO" id="GO:0006417">
    <property type="term" value="P:regulation of translation"/>
    <property type="evidence" value="ECO:0007669"/>
    <property type="project" value="UniProtKB-KW"/>
</dbReference>
<dbReference type="SMART" id="SM00025">
    <property type="entry name" value="Pumilio"/>
    <property type="match status" value="5"/>
</dbReference>
<dbReference type="InterPro" id="IPR016024">
    <property type="entry name" value="ARM-type_fold"/>
</dbReference>
<dbReference type="GO" id="GO:0005737">
    <property type="term" value="C:cytoplasm"/>
    <property type="evidence" value="ECO:0007669"/>
    <property type="project" value="TreeGrafter"/>
</dbReference>
<dbReference type="Pfam" id="PF00806">
    <property type="entry name" value="PUF"/>
    <property type="match status" value="5"/>
</dbReference>
<feature type="repeat" description="Pumilio" evidence="4">
    <location>
        <begin position="136"/>
        <end position="172"/>
    </location>
</feature>
<protein>
    <recommendedName>
        <fullName evidence="5">PUM-HD domain-containing protein</fullName>
    </recommendedName>
</protein>
<feature type="repeat" description="Pumilio" evidence="4">
    <location>
        <begin position="208"/>
        <end position="245"/>
    </location>
</feature>
<keyword evidence="7" id="KW-1185">Reference proteome</keyword>
<dbReference type="PROSITE" id="PS50302">
    <property type="entry name" value="PUM"/>
    <property type="match status" value="3"/>
</dbReference>
<evidence type="ECO:0000313" key="7">
    <source>
        <dbReference type="Proteomes" id="UP001443914"/>
    </source>
</evidence>
<feature type="domain" description="PUM-HD" evidence="5">
    <location>
        <begin position="1"/>
        <end position="315"/>
    </location>
</feature>
<organism evidence="6 7">
    <name type="scientific">Saponaria officinalis</name>
    <name type="common">Common soapwort</name>
    <name type="synonym">Lychnis saponaria</name>
    <dbReference type="NCBI Taxonomy" id="3572"/>
    <lineage>
        <taxon>Eukaryota</taxon>
        <taxon>Viridiplantae</taxon>
        <taxon>Streptophyta</taxon>
        <taxon>Embryophyta</taxon>
        <taxon>Tracheophyta</taxon>
        <taxon>Spermatophyta</taxon>
        <taxon>Magnoliopsida</taxon>
        <taxon>eudicotyledons</taxon>
        <taxon>Gunneridae</taxon>
        <taxon>Pentapetalae</taxon>
        <taxon>Caryophyllales</taxon>
        <taxon>Caryophyllaceae</taxon>
        <taxon>Caryophylleae</taxon>
        <taxon>Saponaria</taxon>
    </lineage>
</organism>
<dbReference type="AlphaFoldDB" id="A0AAW1IMT8"/>
<evidence type="ECO:0000256" key="2">
    <source>
        <dbReference type="ARBA" id="ARBA00022845"/>
    </source>
</evidence>
<dbReference type="EMBL" id="JBDFQZ010000009">
    <property type="protein sequence ID" value="KAK9690959.1"/>
    <property type="molecule type" value="Genomic_DNA"/>
</dbReference>
<reference evidence="6" key="1">
    <citation type="submission" date="2024-03" db="EMBL/GenBank/DDBJ databases">
        <title>WGS assembly of Saponaria officinalis var. Norfolk2.</title>
        <authorList>
            <person name="Jenkins J."/>
            <person name="Shu S."/>
            <person name="Grimwood J."/>
            <person name="Barry K."/>
            <person name="Goodstein D."/>
            <person name="Schmutz J."/>
            <person name="Leebens-Mack J."/>
            <person name="Osbourn A."/>
        </authorList>
    </citation>
    <scope>NUCLEOTIDE SEQUENCE [LARGE SCALE GENOMIC DNA]</scope>
    <source>
        <strain evidence="6">JIC</strain>
    </source>
</reference>
<comment type="caution">
    <text evidence="6">The sequence shown here is derived from an EMBL/GenBank/DDBJ whole genome shotgun (WGS) entry which is preliminary data.</text>
</comment>
<dbReference type="PROSITE" id="PS50303">
    <property type="entry name" value="PUM_HD"/>
    <property type="match status" value="1"/>
</dbReference>
<dbReference type="InterPro" id="IPR011989">
    <property type="entry name" value="ARM-like"/>
</dbReference>
<keyword evidence="2" id="KW-0810">Translation regulation</keyword>
<dbReference type="PANTHER" id="PTHR12537:SF63">
    <property type="entry name" value="PUMILIO HOMOLOG 15"/>
    <property type="match status" value="1"/>
</dbReference>
<evidence type="ECO:0000256" key="1">
    <source>
        <dbReference type="ARBA" id="ARBA00022737"/>
    </source>
</evidence>
<sequence length="316" mass="36782">MLENSNNNNEIINIIISEIKDNLGEIVVNNTSGQFFQNLLDYCCEAQVTLILRASMITQQSFVDICLDNHGSRAMQKLIRKINVTNDEQKSMILSMMKKVMLILITNMNSYYFVTELFSSLKGPAAYELITALFHEIGDHLLEIAMDKFGCCALHICLEHGHRSPQRDRVLNLIVSHALVLSQNDYGYAFYYFHIYSCTKIPHHEVMRLLRGKFAYLCMNKYACHVVEKCIMFGTKQHLESIIVELIEDPNFLQILLHQTGNYVVQTAITRCNEVIIKYEYPFLRYDRLGKHVLLCAKTEKEKYRRRIMSYWPLSL</sequence>
<gene>
    <name evidence="6" type="ORF">RND81_09G166300</name>
</gene>
<dbReference type="Gene3D" id="1.25.10.10">
    <property type="entry name" value="Leucine-rich Repeat Variant"/>
    <property type="match status" value="1"/>
</dbReference>
<evidence type="ECO:0000313" key="6">
    <source>
        <dbReference type="EMBL" id="KAK9690959.1"/>
    </source>
</evidence>
<dbReference type="PANTHER" id="PTHR12537">
    <property type="entry name" value="RNA BINDING PROTEIN PUMILIO-RELATED"/>
    <property type="match status" value="1"/>
</dbReference>